<dbReference type="InterPro" id="IPR027038">
    <property type="entry name" value="RanGap"/>
</dbReference>
<dbReference type="GO" id="GO:0005096">
    <property type="term" value="F:GTPase activator activity"/>
    <property type="evidence" value="ECO:0007669"/>
    <property type="project" value="UniProtKB-KW"/>
</dbReference>
<keyword evidence="2" id="KW-0433">Leucine-rich repeat</keyword>
<name>A0A9K3CQH1_9EUKA</name>
<accession>A0A9K3CQH1</accession>
<dbReference type="GO" id="GO:0005829">
    <property type="term" value="C:cytosol"/>
    <property type="evidence" value="ECO:0007669"/>
    <property type="project" value="TreeGrafter"/>
</dbReference>
<reference evidence="4 5" key="1">
    <citation type="journal article" date="2018" name="PLoS ONE">
        <title>The draft genome of Kipferlia bialata reveals reductive genome evolution in fornicate parasites.</title>
        <authorList>
            <person name="Tanifuji G."/>
            <person name="Takabayashi S."/>
            <person name="Kume K."/>
            <person name="Takagi M."/>
            <person name="Nakayama T."/>
            <person name="Kamikawa R."/>
            <person name="Inagaki Y."/>
            <person name="Hashimoto T."/>
        </authorList>
    </citation>
    <scope>NUCLEOTIDE SEQUENCE [LARGE SCALE GENOMIC DNA]</scope>
    <source>
        <strain evidence="4">NY0173</strain>
    </source>
</reference>
<proteinExistence type="predicted"/>
<dbReference type="PANTHER" id="PTHR24113:SF12">
    <property type="entry name" value="RAN GTPASE-ACTIVATING PROTEIN 1"/>
    <property type="match status" value="1"/>
</dbReference>
<organism evidence="4 5">
    <name type="scientific">Kipferlia bialata</name>
    <dbReference type="NCBI Taxonomy" id="797122"/>
    <lineage>
        <taxon>Eukaryota</taxon>
        <taxon>Metamonada</taxon>
        <taxon>Carpediemonas-like organisms</taxon>
        <taxon>Kipferlia</taxon>
    </lineage>
</organism>
<keyword evidence="3" id="KW-0677">Repeat</keyword>
<dbReference type="Proteomes" id="UP000265618">
    <property type="component" value="Unassembled WGS sequence"/>
</dbReference>
<gene>
    <name evidence="4" type="ORF">KIPB_001792</name>
</gene>
<keyword evidence="5" id="KW-1185">Reference proteome</keyword>
<dbReference type="InterPro" id="IPR001611">
    <property type="entry name" value="Leu-rich_rpt"/>
</dbReference>
<evidence type="ECO:0000256" key="2">
    <source>
        <dbReference type="ARBA" id="ARBA00022614"/>
    </source>
</evidence>
<dbReference type="SMART" id="SM00368">
    <property type="entry name" value="LRR_RI"/>
    <property type="match status" value="2"/>
</dbReference>
<dbReference type="Pfam" id="PF13516">
    <property type="entry name" value="LRR_6"/>
    <property type="match status" value="2"/>
</dbReference>
<dbReference type="SUPFAM" id="SSF52047">
    <property type="entry name" value="RNI-like"/>
    <property type="match status" value="1"/>
</dbReference>
<evidence type="ECO:0000313" key="5">
    <source>
        <dbReference type="Proteomes" id="UP000265618"/>
    </source>
</evidence>
<dbReference type="OrthoDB" id="341587at2759"/>
<evidence type="ECO:0000313" key="4">
    <source>
        <dbReference type="EMBL" id="GIQ80912.1"/>
    </source>
</evidence>
<dbReference type="EMBL" id="BDIP01000268">
    <property type="protein sequence ID" value="GIQ80912.1"/>
    <property type="molecule type" value="Genomic_DNA"/>
</dbReference>
<dbReference type="AlphaFoldDB" id="A0A9K3CQH1"/>
<dbReference type="GO" id="GO:0006913">
    <property type="term" value="P:nucleocytoplasmic transport"/>
    <property type="evidence" value="ECO:0007669"/>
    <property type="project" value="TreeGrafter"/>
</dbReference>
<dbReference type="Gene3D" id="3.80.10.10">
    <property type="entry name" value="Ribonuclease Inhibitor"/>
    <property type="match status" value="1"/>
</dbReference>
<dbReference type="PANTHER" id="PTHR24113">
    <property type="entry name" value="RAN GTPASE-ACTIVATING PROTEIN 1"/>
    <property type="match status" value="1"/>
</dbReference>
<comment type="caution">
    <text evidence="4">The sequence shown here is derived from an EMBL/GenBank/DDBJ whole genome shotgun (WGS) entry which is preliminary data.</text>
</comment>
<dbReference type="GO" id="GO:0031267">
    <property type="term" value="F:small GTPase binding"/>
    <property type="evidence" value="ECO:0007669"/>
    <property type="project" value="TreeGrafter"/>
</dbReference>
<evidence type="ECO:0000256" key="1">
    <source>
        <dbReference type="ARBA" id="ARBA00022468"/>
    </source>
</evidence>
<keyword evidence="1" id="KW-0343">GTPase activation</keyword>
<sequence length="147" mass="15814">MSLHAFLSARVPDSGYTQALQKAYDTYRSRCGSGVEAHYHACAQYEWCPTLVEVMETGEKGLSLKHHAMGDQGVRDLASTLQHMPQLTHLYLAHNDIGPQGAQALAAALPALTSLQYVDLKGNPIGEEGADAIRAAMPEGCSLGPYM</sequence>
<protein>
    <submittedName>
        <fullName evidence="4">Uncharacterized protein</fullName>
    </submittedName>
</protein>
<evidence type="ECO:0000256" key="3">
    <source>
        <dbReference type="ARBA" id="ARBA00022737"/>
    </source>
</evidence>
<dbReference type="InterPro" id="IPR032675">
    <property type="entry name" value="LRR_dom_sf"/>
</dbReference>
<dbReference type="GO" id="GO:0005634">
    <property type="term" value="C:nucleus"/>
    <property type="evidence" value="ECO:0007669"/>
    <property type="project" value="TreeGrafter"/>
</dbReference>
<dbReference type="GO" id="GO:0048471">
    <property type="term" value="C:perinuclear region of cytoplasm"/>
    <property type="evidence" value="ECO:0007669"/>
    <property type="project" value="TreeGrafter"/>
</dbReference>